<feature type="compositionally biased region" description="Basic and acidic residues" evidence="2">
    <location>
        <begin position="327"/>
        <end position="339"/>
    </location>
</feature>
<reference evidence="4" key="2">
    <citation type="submission" date="2023-05" db="EMBL/GenBank/DDBJ databases">
        <authorList>
            <consortium name="Lawrence Berkeley National Laboratory"/>
            <person name="Steindorff A."/>
            <person name="Hensen N."/>
            <person name="Bonometti L."/>
            <person name="Westerberg I."/>
            <person name="Brannstrom I.O."/>
            <person name="Guillou S."/>
            <person name="Cros-Aarteil S."/>
            <person name="Calhoun S."/>
            <person name="Haridas S."/>
            <person name="Kuo A."/>
            <person name="Mondo S."/>
            <person name="Pangilinan J."/>
            <person name="Riley R."/>
            <person name="Labutti K."/>
            <person name="Andreopoulos B."/>
            <person name="Lipzen A."/>
            <person name="Chen C."/>
            <person name="Yanf M."/>
            <person name="Daum C."/>
            <person name="Ng V."/>
            <person name="Clum A."/>
            <person name="Ohm R."/>
            <person name="Martin F."/>
            <person name="Silar P."/>
            <person name="Natvig D."/>
            <person name="Lalanne C."/>
            <person name="Gautier V."/>
            <person name="Ament-Velasquez S.L."/>
            <person name="Kruys A."/>
            <person name="Hutchinson M.I."/>
            <person name="Powell A.J."/>
            <person name="Barry K."/>
            <person name="Miller A.N."/>
            <person name="Grigoriev I.V."/>
            <person name="Debuchy R."/>
            <person name="Gladieux P."/>
            <person name="Thoren M.H."/>
            <person name="Johannesson H."/>
        </authorList>
    </citation>
    <scope>NUCLEOTIDE SEQUENCE</scope>
    <source>
        <strain evidence="4">PSN293</strain>
    </source>
</reference>
<evidence type="ECO:0000256" key="2">
    <source>
        <dbReference type="SAM" id="MobiDB-lite"/>
    </source>
</evidence>
<organism evidence="4 5">
    <name type="scientific">Rhypophila decipiens</name>
    <dbReference type="NCBI Taxonomy" id="261697"/>
    <lineage>
        <taxon>Eukaryota</taxon>
        <taxon>Fungi</taxon>
        <taxon>Dikarya</taxon>
        <taxon>Ascomycota</taxon>
        <taxon>Pezizomycotina</taxon>
        <taxon>Sordariomycetes</taxon>
        <taxon>Sordariomycetidae</taxon>
        <taxon>Sordariales</taxon>
        <taxon>Naviculisporaceae</taxon>
        <taxon>Rhypophila</taxon>
    </lineage>
</organism>
<comment type="caution">
    <text evidence="4">The sequence shown here is derived from an EMBL/GenBank/DDBJ whole genome shotgun (WGS) entry which is preliminary data.</text>
</comment>
<accession>A0AAN6Y300</accession>
<dbReference type="SMART" id="SM00355">
    <property type="entry name" value="ZnF_C2H2"/>
    <property type="match status" value="2"/>
</dbReference>
<evidence type="ECO:0000313" key="5">
    <source>
        <dbReference type="Proteomes" id="UP001301769"/>
    </source>
</evidence>
<dbReference type="AlphaFoldDB" id="A0AAN6Y300"/>
<evidence type="ECO:0000313" key="4">
    <source>
        <dbReference type="EMBL" id="KAK4211256.1"/>
    </source>
</evidence>
<keyword evidence="1" id="KW-0863">Zinc-finger</keyword>
<dbReference type="SUPFAM" id="SSF57667">
    <property type="entry name" value="beta-beta-alpha zinc fingers"/>
    <property type="match status" value="1"/>
</dbReference>
<gene>
    <name evidence="4" type="ORF">QBC37DRAFT_427254</name>
</gene>
<keyword evidence="1" id="KW-0479">Metal-binding</keyword>
<dbReference type="Gene3D" id="3.30.160.60">
    <property type="entry name" value="Classic Zinc Finger"/>
    <property type="match status" value="1"/>
</dbReference>
<dbReference type="InterPro" id="IPR013087">
    <property type="entry name" value="Znf_C2H2_type"/>
</dbReference>
<proteinExistence type="predicted"/>
<dbReference type="PROSITE" id="PS50157">
    <property type="entry name" value="ZINC_FINGER_C2H2_2"/>
    <property type="match status" value="1"/>
</dbReference>
<reference evidence="4" key="1">
    <citation type="journal article" date="2023" name="Mol. Phylogenet. Evol.">
        <title>Genome-scale phylogeny and comparative genomics of the fungal order Sordariales.</title>
        <authorList>
            <person name="Hensen N."/>
            <person name="Bonometti L."/>
            <person name="Westerberg I."/>
            <person name="Brannstrom I.O."/>
            <person name="Guillou S."/>
            <person name="Cros-Aarteil S."/>
            <person name="Calhoun S."/>
            <person name="Haridas S."/>
            <person name="Kuo A."/>
            <person name="Mondo S."/>
            <person name="Pangilinan J."/>
            <person name="Riley R."/>
            <person name="LaButti K."/>
            <person name="Andreopoulos B."/>
            <person name="Lipzen A."/>
            <person name="Chen C."/>
            <person name="Yan M."/>
            <person name="Daum C."/>
            <person name="Ng V."/>
            <person name="Clum A."/>
            <person name="Steindorff A."/>
            <person name="Ohm R.A."/>
            <person name="Martin F."/>
            <person name="Silar P."/>
            <person name="Natvig D.O."/>
            <person name="Lalanne C."/>
            <person name="Gautier V."/>
            <person name="Ament-Velasquez S.L."/>
            <person name="Kruys A."/>
            <person name="Hutchinson M.I."/>
            <person name="Powell A.J."/>
            <person name="Barry K."/>
            <person name="Miller A.N."/>
            <person name="Grigoriev I.V."/>
            <person name="Debuchy R."/>
            <person name="Gladieux P."/>
            <person name="Hiltunen Thoren M."/>
            <person name="Johannesson H."/>
        </authorList>
    </citation>
    <scope>NUCLEOTIDE SEQUENCE</scope>
    <source>
        <strain evidence="4">PSN293</strain>
    </source>
</reference>
<keyword evidence="5" id="KW-1185">Reference proteome</keyword>
<dbReference type="GO" id="GO:0008270">
    <property type="term" value="F:zinc ion binding"/>
    <property type="evidence" value="ECO:0007669"/>
    <property type="project" value="UniProtKB-KW"/>
</dbReference>
<feature type="domain" description="C2H2-type" evidence="3">
    <location>
        <begin position="41"/>
        <end position="65"/>
    </location>
</feature>
<name>A0AAN6Y300_9PEZI</name>
<dbReference type="EMBL" id="MU858153">
    <property type="protein sequence ID" value="KAK4211256.1"/>
    <property type="molecule type" value="Genomic_DNA"/>
</dbReference>
<feature type="region of interest" description="Disordered" evidence="2">
    <location>
        <begin position="324"/>
        <end position="358"/>
    </location>
</feature>
<sequence>MMPVSPIYCPLCQEAGPLINFSRKPDLKRHLESFHRGNDMWRCPKPDCGMMFDCESHLKHHQKSHYHGHGQGILREQKASHKIELLPRLVFACGFSHCKFVTKADAHHDSMSKTEEFFHHILNHFNEKIKLVWHYSVRIRNLMRQEGVERHWELWKAQNKNEKFQWQPHNTFLLKKILETRHFSESRLADLVQLAAESRSPPYCFPHSPTPGLAATFSLPTAADYATGTGECSPSSSIAVADHHNSAMEYTDTSWETMAIGGGAFNNSLMTQYDQENPYPSASAAQPPSGQFFDMDLAQPTLANSWATSGDIPIVETQWSPSFHAYPDNELKHQQESHLADVPSGDDYDSMLDPGLVP</sequence>
<protein>
    <recommendedName>
        <fullName evidence="3">C2H2-type domain-containing protein</fullName>
    </recommendedName>
</protein>
<dbReference type="InterPro" id="IPR036236">
    <property type="entry name" value="Znf_C2H2_sf"/>
</dbReference>
<dbReference type="Proteomes" id="UP001301769">
    <property type="component" value="Unassembled WGS sequence"/>
</dbReference>
<evidence type="ECO:0000259" key="3">
    <source>
        <dbReference type="PROSITE" id="PS50157"/>
    </source>
</evidence>
<evidence type="ECO:0000256" key="1">
    <source>
        <dbReference type="PROSITE-ProRule" id="PRU00042"/>
    </source>
</evidence>
<keyword evidence="1" id="KW-0862">Zinc</keyword>